<dbReference type="PANTHER" id="PTHR35023">
    <property type="entry name" value="CHELATASE-RELATED"/>
    <property type="match status" value="1"/>
</dbReference>
<evidence type="ECO:0000256" key="1">
    <source>
        <dbReference type="ARBA" id="ARBA00005799"/>
    </source>
</evidence>
<dbReference type="InterPro" id="IPR041702">
    <property type="entry name" value="BchD/ChlD_VWA"/>
</dbReference>
<dbReference type="EMBL" id="BSDX01000001">
    <property type="protein sequence ID" value="GLI53625.1"/>
    <property type="molecule type" value="Genomic_DNA"/>
</dbReference>
<gene>
    <name evidence="4" type="ORF">TISLANDTSLP1_13180</name>
</gene>
<dbReference type="InterPro" id="IPR041628">
    <property type="entry name" value="ChlI/MoxR_AAA_lid"/>
</dbReference>
<dbReference type="PANTHER" id="PTHR35023:SF1">
    <property type="entry name" value="MG-PROTOPORPHYRIN IX CHELATASE"/>
    <property type="match status" value="1"/>
</dbReference>
<feature type="domain" description="VWFA" evidence="3">
    <location>
        <begin position="429"/>
        <end position="563"/>
    </location>
</feature>
<dbReference type="Pfam" id="PF17863">
    <property type="entry name" value="AAA_lid_2"/>
    <property type="match status" value="1"/>
</dbReference>
<dbReference type="InterPro" id="IPR036465">
    <property type="entry name" value="vWFA_dom_sf"/>
</dbReference>
<reference evidence="4" key="1">
    <citation type="submission" date="2022-12" db="EMBL/GenBank/DDBJ databases">
        <title>Reference genome sequencing for broad-spectrum identification of bacterial and archaeal isolates by mass spectrometry.</title>
        <authorList>
            <person name="Sekiguchi Y."/>
            <person name="Tourlousse D.M."/>
        </authorList>
    </citation>
    <scope>NUCLEOTIDE SEQUENCE</scope>
    <source>
        <strain evidence="4">TSL-P1</strain>
    </source>
</reference>
<evidence type="ECO:0000313" key="4">
    <source>
        <dbReference type="EMBL" id="GLI53625.1"/>
    </source>
</evidence>
<dbReference type="Gene3D" id="3.40.50.410">
    <property type="entry name" value="von Willebrand factor, type A domain"/>
    <property type="match status" value="1"/>
</dbReference>
<dbReference type="PROSITE" id="PS50234">
    <property type="entry name" value="VWFA"/>
    <property type="match status" value="1"/>
</dbReference>
<dbReference type="CDD" id="cd00009">
    <property type="entry name" value="AAA"/>
    <property type="match status" value="1"/>
</dbReference>
<dbReference type="SUPFAM" id="SSF52540">
    <property type="entry name" value="P-loop containing nucleoside triphosphate hydrolases"/>
    <property type="match status" value="1"/>
</dbReference>
<feature type="compositionally biased region" description="Acidic residues" evidence="2">
    <location>
        <begin position="282"/>
        <end position="295"/>
    </location>
</feature>
<dbReference type="InterPro" id="IPR002035">
    <property type="entry name" value="VWF_A"/>
</dbReference>
<dbReference type="InterPro" id="IPR027417">
    <property type="entry name" value="P-loop_NTPase"/>
</dbReference>
<dbReference type="GO" id="GO:0016887">
    <property type="term" value="F:ATP hydrolysis activity"/>
    <property type="evidence" value="ECO:0007669"/>
    <property type="project" value="InterPro"/>
</dbReference>
<dbReference type="Pfam" id="PF13519">
    <property type="entry name" value="VWA_2"/>
    <property type="match status" value="1"/>
</dbReference>
<name>A0A9W6GGN2_9BACT</name>
<feature type="region of interest" description="Disordered" evidence="2">
    <location>
        <begin position="279"/>
        <end position="335"/>
    </location>
</feature>
<evidence type="ECO:0000256" key="2">
    <source>
        <dbReference type="SAM" id="MobiDB-lite"/>
    </source>
</evidence>
<organism evidence="4 5">
    <name type="scientific">Thermodesulfovibrio yellowstonii</name>
    <dbReference type="NCBI Taxonomy" id="28262"/>
    <lineage>
        <taxon>Bacteria</taxon>
        <taxon>Pseudomonadati</taxon>
        <taxon>Nitrospirota</taxon>
        <taxon>Thermodesulfovibrionia</taxon>
        <taxon>Thermodesulfovibrionales</taxon>
        <taxon>Thermodesulfovibrionaceae</taxon>
        <taxon>Thermodesulfovibrio</taxon>
    </lineage>
</organism>
<dbReference type="InterPro" id="IPR052989">
    <property type="entry name" value="Mg-chelatase_DI-like"/>
</dbReference>
<feature type="compositionally biased region" description="Basic and acidic residues" evidence="2">
    <location>
        <begin position="301"/>
        <end position="313"/>
    </location>
</feature>
<proteinExistence type="inferred from homology"/>
<evidence type="ECO:0000259" key="3">
    <source>
        <dbReference type="PROSITE" id="PS50234"/>
    </source>
</evidence>
<accession>A0A9W6GGN2</accession>
<dbReference type="SMART" id="SM00327">
    <property type="entry name" value="VWA"/>
    <property type="match status" value="1"/>
</dbReference>
<dbReference type="InterPro" id="IPR011704">
    <property type="entry name" value="ATPase_dyneun-rel_AAA"/>
</dbReference>
<keyword evidence="5" id="KW-1185">Reference proteome</keyword>
<dbReference type="SMART" id="SM00382">
    <property type="entry name" value="AAA"/>
    <property type="match status" value="1"/>
</dbReference>
<dbReference type="Proteomes" id="UP001144297">
    <property type="component" value="Unassembled WGS sequence"/>
</dbReference>
<sequence length="614" mass="70422">MQSLKEYKINFFNFVNQENAKLALLLNLIEPKSGGVLLAGKRGTGKSTLIKAFCDILRQLKIPSVQLPMNATEEAVLGGIDIEETIKTGKRVFQRGLLSRANRGFLIVEDINLFPQDILSIVFEVQAREENIIEREGMTLREPTQFQIIATMNPEEADFSSHFLDRFGMCVIMDEVRDKDKKAEILKLNALDECHFTEQNQLFKKILKYKEFIKKLKVSDEIKEFIADLILNEAVSGHRGDIYLYYVSKAFAAYREEETVTEEHVKAVAPLVLNHRKRLLEPEPEEKEQEQENETESSNNLEKRKEQKEREQKTPLSQSQESHDGTSQSIPSSEKEEIFPIGESFKVKRFIFKKDRIVRQATGRRTKTKTKGRGGRYVRSLMQKRPDIAIDATLRTAAPFQKLRGMKDNVVIFDDDLRYKEKERRMSHNVIFVVDGSGSMGVEQRMKATKGAVLSLLMDCYKKRDKVAMIVFRKDKAEISLPLTSSVELALKRLREIPTGGKTPLSAGLMEAYKLMKITHFKYPENRLLILIITDGKPNVSLSDKPVLEELKSVCFMLKDFPLTDFIVIDTEKKDKFMKMDLAIKIAEWLQATYHSIDSLKSESLLNIVKTHKG</sequence>
<feature type="compositionally biased region" description="Polar residues" evidence="2">
    <location>
        <begin position="314"/>
        <end position="332"/>
    </location>
</feature>
<protein>
    <submittedName>
        <fullName evidence="4">Magnesium-chelatase subunit ChlD</fullName>
    </submittedName>
</protein>
<dbReference type="CDD" id="cd01451">
    <property type="entry name" value="vWA_Magnesium_chelatase"/>
    <property type="match status" value="1"/>
</dbReference>
<dbReference type="AlphaFoldDB" id="A0A9W6GGN2"/>
<comment type="caution">
    <text evidence="4">The sequence shown here is derived from an EMBL/GenBank/DDBJ whole genome shotgun (WGS) entry which is preliminary data.</text>
</comment>
<dbReference type="Pfam" id="PF07728">
    <property type="entry name" value="AAA_5"/>
    <property type="match status" value="1"/>
</dbReference>
<dbReference type="Gene3D" id="1.10.8.80">
    <property type="entry name" value="Magnesium chelatase subunit I, C-Terminal domain"/>
    <property type="match status" value="1"/>
</dbReference>
<dbReference type="Gene3D" id="3.40.50.300">
    <property type="entry name" value="P-loop containing nucleotide triphosphate hydrolases"/>
    <property type="match status" value="1"/>
</dbReference>
<dbReference type="SUPFAM" id="SSF53300">
    <property type="entry name" value="vWA-like"/>
    <property type="match status" value="1"/>
</dbReference>
<dbReference type="GO" id="GO:0005524">
    <property type="term" value="F:ATP binding"/>
    <property type="evidence" value="ECO:0007669"/>
    <property type="project" value="InterPro"/>
</dbReference>
<comment type="similarity">
    <text evidence="1">Belongs to the Mg-chelatase subunits D/I family.</text>
</comment>
<dbReference type="InterPro" id="IPR003593">
    <property type="entry name" value="AAA+_ATPase"/>
</dbReference>
<evidence type="ECO:0000313" key="5">
    <source>
        <dbReference type="Proteomes" id="UP001144297"/>
    </source>
</evidence>